<evidence type="ECO:0000259" key="3">
    <source>
        <dbReference type="Pfam" id="PF23572"/>
    </source>
</evidence>
<comment type="similarity">
    <text evidence="1">Belongs to the IAA-amido conjugating enzyme family.</text>
</comment>
<dbReference type="InterPro" id="IPR055378">
    <property type="entry name" value="GH3_C"/>
</dbReference>
<evidence type="ECO:0000256" key="1">
    <source>
        <dbReference type="ARBA" id="ARBA00008068"/>
    </source>
</evidence>
<dbReference type="InterPro" id="IPR004993">
    <property type="entry name" value="GH3"/>
</dbReference>
<dbReference type="OrthoDB" id="10004661at2759"/>
<dbReference type="EMBL" id="JABFUD020000014">
    <property type="protein sequence ID" value="KAI5070052.1"/>
    <property type="molecule type" value="Genomic_DNA"/>
</dbReference>
<dbReference type="Proteomes" id="UP000886520">
    <property type="component" value="Chromosome 14"/>
</dbReference>
<dbReference type="GO" id="GO:0005737">
    <property type="term" value="C:cytoplasm"/>
    <property type="evidence" value="ECO:0007669"/>
    <property type="project" value="TreeGrafter"/>
</dbReference>
<protein>
    <submittedName>
        <fullName evidence="4">Uncharacterized protein</fullName>
    </submittedName>
</protein>
<evidence type="ECO:0000259" key="2">
    <source>
        <dbReference type="Pfam" id="PF23571"/>
    </source>
</evidence>
<dbReference type="PANTHER" id="PTHR31901">
    <property type="entry name" value="GH3 DOMAIN-CONTAINING PROTEIN"/>
    <property type="match status" value="1"/>
</dbReference>
<accession>A0A9D4ULP6</accession>
<comment type="caution">
    <text evidence="4">The sequence shown here is derived from an EMBL/GenBank/DDBJ whole genome shotgun (WGS) entry which is preliminary data.</text>
</comment>
<dbReference type="GO" id="GO:0016881">
    <property type="term" value="F:acid-amino acid ligase activity"/>
    <property type="evidence" value="ECO:0007669"/>
    <property type="project" value="TreeGrafter"/>
</dbReference>
<dbReference type="Pfam" id="PF23571">
    <property type="entry name" value="GH3_M"/>
    <property type="match status" value="1"/>
</dbReference>
<reference evidence="4" key="1">
    <citation type="submission" date="2021-01" db="EMBL/GenBank/DDBJ databases">
        <title>Adiantum capillus-veneris genome.</title>
        <authorList>
            <person name="Fang Y."/>
            <person name="Liao Q."/>
        </authorList>
    </citation>
    <scope>NUCLEOTIDE SEQUENCE</scope>
    <source>
        <strain evidence="4">H3</strain>
        <tissue evidence="4">Leaf</tissue>
    </source>
</reference>
<proteinExistence type="inferred from homology"/>
<dbReference type="Pfam" id="PF23572">
    <property type="entry name" value="GH3_C"/>
    <property type="match status" value="1"/>
</dbReference>
<organism evidence="4 5">
    <name type="scientific">Adiantum capillus-veneris</name>
    <name type="common">Maidenhair fern</name>
    <dbReference type="NCBI Taxonomy" id="13818"/>
    <lineage>
        <taxon>Eukaryota</taxon>
        <taxon>Viridiplantae</taxon>
        <taxon>Streptophyta</taxon>
        <taxon>Embryophyta</taxon>
        <taxon>Tracheophyta</taxon>
        <taxon>Polypodiopsida</taxon>
        <taxon>Polypodiidae</taxon>
        <taxon>Polypodiales</taxon>
        <taxon>Pteridineae</taxon>
        <taxon>Pteridaceae</taxon>
        <taxon>Vittarioideae</taxon>
        <taxon>Adiantum</taxon>
    </lineage>
</organism>
<evidence type="ECO:0000313" key="4">
    <source>
        <dbReference type="EMBL" id="KAI5070052.1"/>
    </source>
</evidence>
<dbReference type="InterPro" id="IPR055377">
    <property type="entry name" value="GH3_M"/>
</dbReference>
<dbReference type="PANTHER" id="PTHR31901:SF9">
    <property type="entry name" value="GH3 DOMAIN-CONTAINING PROTEIN"/>
    <property type="match status" value="1"/>
</dbReference>
<feature type="domain" description="GH3 C-terminal" evidence="3">
    <location>
        <begin position="90"/>
        <end position="212"/>
    </location>
</feature>
<dbReference type="AlphaFoldDB" id="A0A9D4ULP6"/>
<name>A0A9D4ULP6_ADICA</name>
<evidence type="ECO:0000313" key="5">
    <source>
        <dbReference type="Proteomes" id="UP000886520"/>
    </source>
</evidence>
<feature type="domain" description="GH3 middle" evidence="2">
    <location>
        <begin position="1"/>
        <end position="73"/>
    </location>
</feature>
<gene>
    <name evidence="4" type="ORF">GOP47_0014395</name>
</gene>
<sequence length="230" mass="25812">MAYYEFLPLDSAKDEDENSIHQSQLVDLVNVKVGHEYEVVITTFAGLCRFRVGDCLQVTGFYNKTPQFRIIGRKNVVLSIDTDKTDETTLHNAVEMAKMRHLEAGGGCRLLDYTSCTDVSASPGNYVLFWELSGKVDEAIELSLDPSVMEACCDTIEECFDVIYKRGRARNWLGPLEIRVVRQGTFLCLMEYITGVVGVSMGQYKTPRVVKFAPLLELLNSMSLPLCLCI</sequence>
<keyword evidence="5" id="KW-1185">Reference proteome</keyword>